<feature type="region of interest" description="Disordered" evidence="1">
    <location>
        <begin position="307"/>
        <end position="466"/>
    </location>
</feature>
<feature type="compositionally biased region" description="Basic and acidic residues" evidence="1">
    <location>
        <begin position="449"/>
        <end position="458"/>
    </location>
</feature>
<gene>
    <name evidence="2" type="ORF">B0T26DRAFT_680152</name>
</gene>
<feature type="region of interest" description="Disordered" evidence="1">
    <location>
        <begin position="995"/>
        <end position="1019"/>
    </location>
</feature>
<evidence type="ECO:0000313" key="2">
    <source>
        <dbReference type="EMBL" id="KAK0706472.1"/>
    </source>
</evidence>
<reference evidence="2" key="1">
    <citation type="submission" date="2023-06" db="EMBL/GenBank/DDBJ databases">
        <title>Genome-scale phylogeny and comparative genomics of the fungal order Sordariales.</title>
        <authorList>
            <consortium name="Lawrence Berkeley National Laboratory"/>
            <person name="Hensen N."/>
            <person name="Bonometti L."/>
            <person name="Westerberg I."/>
            <person name="Brannstrom I.O."/>
            <person name="Guillou S."/>
            <person name="Cros-Aarteil S."/>
            <person name="Calhoun S."/>
            <person name="Haridas S."/>
            <person name="Kuo A."/>
            <person name="Mondo S."/>
            <person name="Pangilinan J."/>
            <person name="Riley R."/>
            <person name="LaButti K."/>
            <person name="Andreopoulos B."/>
            <person name="Lipzen A."/>
            <person name="Chen C."/>
            <person name="Yanf M."/>
            <person name="Daum C."/>
            <person name="Ng V."/>
            <person name="Clum A."/>
            <person name="Steindorff A."/>
            <person name="Ohm R."/>
            <person name="Martin F."/>
            <person name="Silar P."/>
            <person name="Natvig D."/>
            <person name="Lalanne C."/>
            <person name="Gautier V."/>
            <person name="Ament-velasquez S.L."/>
            <person name="Kruys A."/>
            <person name="Hutchinson M.I."/>
            <person name="Powell A.J."/>
            <person name="Barry K."/>
            <person name="Miller A.N."/>
            <person name="Grigoriev I.V."/>
            <person name="Debuchy R."/>
            <person name="Gladieux P."/>
            <person name="Thoren M.H."/>
            <person name="Johannesson H."/>
        </authorList>
    </citation>
    <scope>NUCLEOTIDE SEQUENCE</scope>
    <source>
        <strain evidence="2">SMH2392-1A</strain>
    </source>
</reference>
<feature type="compositionally biased region" description="Basic and acidic residues" evidence="1">
    <location>
        <begin position="176"/>
        <end position="194"/>
    </location>
</feature>
<feature type="compositionally biased region" description="Low complexity" evidence="1">
    <location>
        <begin position="577"/>
        <end position="589"/>
    </location>
</feature>
<evidence type="ECO:0008006" key="4">
    <source>
        <dbReference type="Google" id="ProtNLM"/>
    </source>
</evidence>
<organism evidence="2 3">
    <name type="scientific">Lasiosphaeria miniovina</name>
    <dbReference type="NCBI Taxonomy" id="1954250"/>
    <lineage>
        <taxon>Eukaryota</taxon>
        <taxon>Fungi</taxon>
        <taxon>Dikarya</taxon>
        <taxon>Ascomycota</taxon>
        <taxon>Pezizomycotina</taxon>
        <taxon>Sordariomycetes</taxon>
        <taxon>Sordariomycetidae</taxon>
        <taxon>Sordariales</taxon>
        <taxon>Lasiosphaeriaceae</taxon>
        <taxon>Lasiosphaeria</taxon>
    </lineage>
</organism>
<feature type="compositionally biased region" description="Low complexity" evidence="1">
    <location>
        <begin position="1005"/>
        <end position="1014"/>
    </location>
</feature>
<dbReference type="GeneID" id="85323724"/>
<name>A0AA39ZZE0_9PEZI</name>
<feature type="region of interest" description="Disordered" evidence="1">
    <location>
        <begin position="567"/>
        <end position="591"/>
    </location>
</feature>
<feature type="region of interest" description="Disordered" evidence="1">
    <location>
        <begin position="942"/>
        <end position="977"/>
    </location>
</feature>
<keyword evidence="3" id="KW-1185">Reference proteome</keyword>
<feature type="compositionally biased region" description="Low complexity" evidence="1">
    <location>
        <begin position="307"/>
        <end position="324"/>
    </location>
</feature>
<proteinExistence type="predicted"/>
<dbReference type="EMBL" id="JAUIRO010000007">
    <property type="protein sequence ID" value="KAK0706472.1"/>
    <property type="molecule type" value="Genomic_DNA"/>
</dbReference>
<comment type="caution">
    <text evidence="2">The sequence shown here is derived from an EMBL/GenBank/DDBJ whole genome shotgun (WGS) entry which is preliminary data.</text>
</comment>
<sequence length="1067" mass="114935">MAKSPEQSQLQGNIVAFEGPLELVSTQLRLLPTSPQILVLPSLRHYLSADHGEQPFAGKHVIRQIHDAAKARHAVALEFLRHSTVDKRRIVFMDGGTVGAQVSCLSAISKNQTDGDIKKAESMFNRLASKGVAGLLKSKRASNVTGVSRLSREVSSHHSLAPGASPVAGSSGKTSGDPRTREQAVRGGESDRNEDPITRAMRAADALYMETDSLQPPTNDMDLSARSGRMPSMRSRRSLSLSALHFADIMQPSRSSSRSRLTQSYPVGFADQCLAAILQVSAGVPGLEARVPLASLSWVDEASDGASSLVSPSSDYPSSRPSSPDRLGHRRIRVASIRLLPKQKQGKRSRSLERSFLDSEDDRSLADMVSPLPRRQPSRVGSQNGKQSSSGSSIATMQSDPPQKPAQSEEARQTGLDKSSEASSARTSLQRSKEGSGLSGADAGDEASVPDRGRRSSLETESSVEQPFEPILPLLEDLVIHFAGDVQDDVYELVLKRFRKGGYSVSTPVPELIIPDKALALSTFTPSPVSPSASRDFLHTAAVPSELGSITSDEYYGDRVIPSMQKGFAESRRSPRHSPTPSRASTRSPIDLHQKFHTLTVGGQTAASIQNTLRSIFGSVFPLEGWGYRPSHSAANLEMQSMWKPIFSDAGPRNASNAGRRTDLILAIGAENGVKRDYVSLVVGQIEKLGSKSSGRSRSGHLDLSLYLVLTKATRYLIANAMQAFTCQPLTRQARENPFTDSALLASLVIPHLETYICSHPNIRFLIIEYPAEHLPTVLALQQLIGADLLKVACILNGDNPAAFQRPSSAPPGFGDASEYDESPVGPQGPFSGTRQFSKANYLLTHLAAGSETASFVASIRETLVSISDFYVPEVPPRKGSLIHQLHPHFATDISTTTNNNGNNNVKGKAVRISHSSPTFHPKVSPTLSLLDTPPSSPLEYYVTRPRSASRPLSPTLSIKSRTSLAPSAGGGNGGGGDELDIAAFSVAGPSFSRDRPRLIKSNGAASPKEAAAASGRSSQLEHLLIMEEEYGFDESDAEERRLMPLFLRRQADKGNSQKALKWLGLE</sequence>
<feature type="compositionally biased region" description="Low complexity" evidence="1">
    <location>
        <begin position="381"/>
        <end position="393"/>
    </location>
</feature>
<accession>A0AA39ZZE0</accession>
<evidence type="ECO:0000256" key="1">
    <source>
        <dbReference type="SAM" id="MobiDB-lite"/>
    </source>
</evidence>
<feature type="region of interest" description="Disordered" evidence="1">
    <location>
        <begin position="806"/>
        <end position="826"/>
    </location>
</feature>
<dbReference type="AlphaFoldDB" id="A0AA39ZZE0"/>
<feature type="region of interest" description="Disordered" evidence="1">
    <location>
        <begin position="147"/>
        <end position="194"/>
    </location>
</feature>
<dbReference type="Proteomes" id="UP001172101">
    <property type="component" value="Unassembled WGS sequence"/>
</dbReference>
<evidence type="ECO:0000313" key="3">
    <source>
        <dbReference type="Proteomes" id="UP001172101"/>
    </source>
</evidence>
<feature type="compositionally biased region" description="Polar residues" evidence="1">
    <location>
        <begin position="951"/>
        <end position="966"/>
    </location>
</feature>
<protein>
    <recommendedName>
        <fullName evidence="4">Gastric mucin-like protein</fullName>
    </recommendedName>
</protein>
<feature type="compositionally biased region" description="Basic and acidic residues" evidence="1">
    <location>
        <begin position="350"/>
        <end position="365"/>
    </location>
</feature>
<dbReference type="RefSeq" id="XP_060291566.1">
    <property type="nucleotide sequence ID" value="XM_060440454.1"/>
</dbReference>
<feature type="compositionally biased region" description="Polar residues" evidence="1">
    <location>
        <begin position="421"/>
        <end position="430"/>
    </location>
</feature>
<feature type="region of interest" description="Disordered" evidence="1">
    <location>
        <begin position="212"/>
        <end position="232"/>
    </location>
</feature>